<proteinExistence type="inferred from homology"/>
<accession>A0A133UWG0</accession>
<dbReference type="Gene3D" id="3.20.20.70">
    <property type="entry name" value="Aldolase class I"/>
    <property type="match status" value="1"/>
</dbReference>
<feature type="binding site" evidence="10">
    <location>
        <position position="204"/>
    </location>
    <ligand>
        <name>5-aminolevulinate</name>
        <dbReference type="ChEBI" id="CHEBI:356416"/>
        <label>1</label>
    </ligand>
</feature>
<dbReference type="NCBIfam" id="NF006762">
    <property type="entry name" value="PRK09283.1"/>
    <property type="match status" value="1"/>
</dbReference>
<dbReference type="EMBL" id="LHXU01000106">
    <property type="protein sequence ID" value="KXA98521.1"/>
    <property type="molecule type" value="Genomic_DNA"/>
</dbReference>
<feature type="binding site" evidence="10">
    <location>
        <position position="223"/>
    </location>
    <ligand>
        <name>5-aminolevulinate</name>
        <dbReference type="ChEBI" id="CHEBI:356416"/>
        <label>1</label>
    </ligand>
</feature>
<feature type="binding site" evidence="11">
    <location>
        <position position="129"/>
    </location>
    <ligand>
        <name>Zn(2+)</name>
        <dbReference type="ChEBI" id="CHEBI:29105"/>
        <note>catalytic</note>
    </ligand>
</feature>
<dbReference type="PANTHER" id="PTHR11458:SF0">
    <property type="entry name" value="DELTA-AMINOLEVULINIC ACID DEHYDRATASE"/>
    <property type="match status" value="1"/>
</dbReference>
<keyword evidence="16" id="KW-1185">Reference proteome</keyword>
<comment type="subunit">
    <text evidence="13">Homooctamer.</text>
</comment>
<feature type="binding site" evidence="12">
    <location>
        <position position="239"/>
    </location>
    <ligand>
        <name>Mg(2+)</name>
        <dbReference type="ChEBI" id="CHEBI:18420"/>
    </ligand>
</feature>
<dbReference type="InterPro" id="IPR001731">
    <property type="entry name" value="ALAD"/>
</dbReference>
<evidence type="ECO:0000313" key="15">
    <source>
        <dbReference type="EMBL" id="KXA98521.1"/>
    </source>
</evidence>
<feature type="binding site" evidence="10">
    <location>
        <position position="280"/>
    </location>
    <ligand>
        <name>5-aminolevulinate</name>
        <dbReference type="ChEBI" id="CHEBI:356416"/>
        <label>2</label>
    </ligand>
</feature>
<feature type="binding site" evidence="11">
    <location>
        <position position="119"/>
    </location>
    <ligand>
        <name>Zn(2+)</name>
        <dbReference type="ChEBI" id="CHEBI:29105"/>
        <note>catalytic</note>
    </ligand>
</feature>
<keyword evidence="7 13" id="KW-0627">Porphyrin biosynthesis</keyword>
<organism evidence="15 16">
    <name type="scientific">candidate division MSBL1 archaeon SCGC-AAA259M10</name>
    <dbReference type="NCBI Taxonomy" id="1698270"/>
    <lineage>
        <taxon>Archaea</taxon>
        <taxon>Methanobacteriati</taxon>
        <taxon>Methanobacteriota</taxon>
        <taxon>candidate division MSBL1</taxon>
    </lineage>
</organism>
<feature type="active site" description="Schiff-base intermediate with substrate" evidence="9">
    <location>
        <position position="254"/>
    </location>
</feature>
<keyword evidence="5" id="KW-0350">Heme biosynthesis</keyword>
<dbReference type="PRINTS" id="PR00144">
    <property type="entry name" value="DALDHYDRTASE"/>
</dbReference>
<keyword evidence="6 13" id="KW-0456">Lyase</keyword>
<dbReference type="PANTHER" id="PTHR11458">
    <property type="entry name" value="DELTA-AMINOLEVULINIC ACID DEHYDRATASE"/>
    <property type="match status" value="1"/>
</dbReference>
<dbReference type="GO" id="GO:0005829">
    <property type="term" value="C:cytosol"/>
    <property type="evidence" value="ECO:0007669"/>
    <property type="project" value="TreeGrafter"/>
</dbReference>
<comment type="pathway">
    <text evidence="1">Porphyrin-containing compound metabolism; protoporphyrin-IX biosynthesis; coproporphyrinogen-III from 5-aminolevulinate: step 1/4.</text>
</comment>
<evidence type="ECO:0000256" key="11">
    <source>
        <dbReference type="PIRSR" id="PIRSR001415-3"/>
    </source>
</evidence>
<dbReference type="InterPro" id="IPR030656">
    <property type="entry name" value="ALAD_AS"/>
</dbReference>
<dbReference type="SMART" id="SM01004">
    <property type="entry name" value="ALAD"/>
    <property type="match status" value="1"/>
</dbReference>
<dbReference type="GO" id="GO:0006782">
    <property type="term" value="P:protoporphyrinogen IX biosynthetic process"/>
    <property type="evidence" value="ECO:0007669"/>
    <property type="project" value="UniProtKB-UniPathway"/>
</dbReference>
<dbReference type="InterPro" id="IPR013785">
    <property type="entry name" value="Aldolase_TIM"/>
</dbReference>
<dbReference type="SUPFAM" id="SSF51569">
    <property type="entry name" value="Aldolase"/>
    <property type="match status" value="1"/>
</dbReference>
<dbReference type="CDD" id="cd00384">
    <property type="entry name" value="ALAD_PBGS"/>
    <property type="match status" value="1"/>
</dbReference>
<dbReference type="FunFam" id="3.20.20.70:FF:000019">
    <property type="entry name" value="Delta-aminolevulinic acid dehydratase"/>
    <property type="match status" value="1"/>
</dbReference>
<evidence type="ECO:0000256" key="12">
    <source>
        <dbReference type="PIRSR" id="PIRSR001415-5"/>
    </source>
</evidence>
<gene>
    <name evidence="15" type="ORF">AKJ40_04700</name>
</gene>
<dbReference type="Pfam" id="PF00490">
    <property type="entry name" value="ALAD"/>
    <property type="match status" value="1"/>
</dbReference>
<evidence type="ECO:0000256" key="2">
    <source>
        <dbReference type="ARBA" id="ARBA00008055"/>
    </source>
</evidence>
<evidence type="ECO:0000256" key="14">
    <source>
        <dbReference type="RuleBase" id="RU004161"/>
    </source>
</evidence>
<reference evidence="15 16" key="1">
    <citation type="journal article" date="2016" name="Sci. Rep.">
        <title>Metabolic traits of an uncultured archaeal lineage -MSBL1- from brine pools of the Red Sea.</title>
        <authorList>
            <person name="Mwirichia R."/>
            <person name="Alam I."/>
            <person name="Rashid M."/>
            <person name="Vinu M."/>
            <person name="Ba-Alawi W."/>
            <person name="Anthony Kamau A."/>
            <person name="Kamanda Ngugi D."/>
            <person name="Goker M."/>
            <person name="Klenk H.P."/>
            <person name="Bajic V."/>
            <person name="Stingl U."/>
        </authorList>
    </citation>
    <scope>NUCLEOTIDE SEQUENCE [LARGE SCALE GENOMIC DNA]</scope>
    <source>
        <strain evidence="15">SCGC-AAA259M10</strain>
    </source>
</reference>
<feature type="active site" description="Schiff-base intermediate with substrate" evidence="9">
    <location>
        <position position="194"/>
    </location>
</feature>
<evidence type="ECO:0000256" key="5">
    <source>
        <dbReference type="ARBA" id="ARBA00023133"/>
    </source>
</evidence>
<evidence type="ECO:0000256" key="13">
    <source>
        <dbReference type="RuleBase" id="RU000515"/>
    </source>
</evidence>
<sequence length="329" mass="36949">MRFPKIRMRRLRKKKNIRKLVRSINVSKTDLLYPVFVKEGLKKKSEIKGLPNQYQYPLERLDELINKCEEAGLPAVLVFGIPESKDKIGSEAFNEEGIVQKALRYLNNNSDLGIFTDVCLCQYTSHGHCGVLDDTGLNNDKTLEILGKVAVSHANAGADFVSPSGMIDGQVKSIREKLDDAGYSGVGIMSYSAKYESNFYGPFRRAAESFPMQTGKEPTISGRSTYQMDYRARNQALREVALDVQEGADIVMVKPALPYLDVIRRVRETFDIPISAYQVSGEYSMIKKFEGESEEDILMETLFSIKRSGCDFIITYAALEVADLLMETS</sequence>
<evidence type="ECO:0000256" key="4">
    <source>
        <dbReference type="ARBA" id="ARBA00020771"/>
    </source>
</evidence>
<dbReference type="GO" id="GO:0004655">
    <property type="term" value="F:porphobilinogen synthase activity"/>
    <property type="evidence" value="ECO:0007669"/>
    <property type="project" value="UniProtKB-EC"/>
</dbReference>
<dbReference type="PIRSF" id="PIRSF001415">
    <property type="entry name" value="Porphbilin_synth"/>
    <property type="match status" value="1"/>
</dbReference>
<feature type="binding site" evidence="10">
    <location>
        <position position="316"/>
    </location>
    <ligand>
        <name>5-aminolevulinate</name>
        <dbReference type="ChEBI" id="CHEBI:356416"/>
        <label>2</label>
    </ligand>
</feature>
<evidence type="ECO:0000256" key="6">
    <source>
        <dbReference type="ARBA" id="ARBA00023239"/>
    </source>
</evidence>
<evidence type="ECO:0000256" key="1">
    <source>
        <dbReference type="ARBA" id="ARBA00004694"/>
    </source>
</evidence>
<dbReference type="EC" id="4.2.1.24" evidence="3 13"/>
<comment type="caution">
    <text evidence="15">The sequence shown here is derived from an EMBL/GenBank/DDBJ whole genome shotgun (WGS) entry which is preliminary data.</text>
</comment>
<evidence type="ECO:0000256" key="3">
    <source>
        <dbReference type="ARBA" id="ARBA00012053"/>
    </source>
</evidence>
<dbReference type="UniPathway" id="UPA00251">
    <property type="reaction ID" value="UER00318"/>
</dbReference>
<dbReference type="PROSITE" id="PS00169">
    <property type="entry name" value="D_ALA_DEHYDRATASE"/>
    <property type="match status" value="1"/>
</dbReference>
<evidence type="ECO:0000256" key="9">
    <source>
        <dbReference type="PIRSR" id="PIRSR001415-1"/>
    </source>
</evidence>
<comment type="catalytic activity">
    <reaction evidence="8 13">
        <text>2 5-aminolevulinate = porphobilinogen + 2 H2O + H(+)</text>
        <dbReference type="Rhea" id="RHEA:24064"/>
        <dbReference type="ChEBI" id="CHEBI:15377"/>
        <dbReference type="ChEBI" id="CHEBI:15378"/>
        <dbReference type="ChEBI" id="CHEBI:58126"/>
        <dbReference type="ChEBI" id="CHEBI:356416"/>
        <dbReference type="EC" id="4.2.1.24"/>
    </reaction>
</comment>
<keyword evidence="12" id="KW-0460">Magnesium</keyword>
<evidence type="ECO:0000313" key="16">
    <source>
        <dbReference type="Proteomes" id="UP000070341"/>
    </source>
</evidence>
<comment type="similarity">
    <text evidence="2 14">Belongs to the ALAD family.</text>
</comment>
<dbReference type="PATRIC" id="fig|1698270.3.peg.140"/>
<protein>
    <recommendedName>
        <fullName evidence="4 13">Delta-aminolevulinic acid dehydratase</fullName>
        <ecNumber evidence="3 13">4.2.1.24</ecNumber>
    </recommendedName>
</protein>
<dbReference type="Proteomes" id="UP000070341">
    <property type="component" value="Unassembled WGS sequence"/>
</dbReference>
<dbReference type="GO" id="GO:0008270">
    <property type="term" value="F:zinc ion binding"/>
    <property type="evidence" value="ECO:0007669"/>
    <property type="project" value="TreeGrafter"/>
</dbReference>
<keyword evidence="11" id="KW-0862">Zinc</keyword>
<name>A0A133UWG0_9EURY</name>
<evidence type="ECO:0000256" key="7">
    <source>
        <dbReference type="ARBA" id="ARBA00023244"/>
    </source>
</evidence>
<keyword evidence="11" id="KW-0479">Metal-binding</keyword>
<evidence type="ECO:0000256" key="10">
    <source>
        <dbReference type="PIRSR" id="PIRSR001415-2"/>
    </source>
</evidence>
<feature type="binding site" evidence="11">
    <location>
        <position position="121"/>
    </location>
    <ligand>
        <name>Zn(2+)</name>
        <dbReference type="ChEBI" id="CHEBI:29105"/>
        <note>catalytic</note>
    </ligand>
</feature>
<evidence type="ECO:0000256" key="8">
    <source>
        <dbReference type="ARBA" id="ARBA00047651"/>
    </source>
</evidence>
<dbReference type="AlphaFoldDB" id="A0A133UWG0"/>